<name>A0A485KK25_9STRA</name>
<accession>A0A485KK25</accession>
<feature type="signal peptide" evidence="1">
    <location>
        <begin position="1"/>
        <end position="23"/>
    </location>
</feature>
<dbReference type="Proteomes" id="UP000332933">
    <property type="component" value="Unassembled WGS sequence"/>
</dbReference>
<keyword evidence="1" id="KW-0732">Signal</keyword>
<dbReference type="AlphaFoldDB" id="A0A485KK25"/>
<dbReference type="InterPro" id="IPR032675">
    <property type="entry name" value="LRR_dom_sf"/>
</dbReference>
<sequence>MHPSLKALPSTLLIKLILYLSDGLTLFALLEALNSDDIRGPLEHLWQLGRTCQPTDLWPALCLGSAFSTMEDPANMTHVEVVLKYHPRVVVEGNVSLEWLQEHLPSTTTVEWRLGQNGDACITDQWKSMRVNKLHASKMAQLDSLWHILPSLTPHLTELVLANSNATSLAPLFDYLATSNVTKLCLVQVQENERPLSLSEHRMWQMINWIQSTPVRCLDLRHCEWRCFDVAEDWYAALLNCPTLETLRLVQCPRSGVHPKLQSPLALTEVDVDDFTLAQLAAQPGANVETLTLRRPFCDSFVSFFRKLLNALPESQVTTLTLSSTALIRRSTLMAYVAPLLVPTRLKALVLSWKVLSSQEAVHIAQAIQANRTIESLSVRGCRVTHDAIQALLECAKNRETPMKHISVEMTNEISPDDAESLYRAAATLGVHLKLDHQS</sequence>
<dbReference type="EMBL" id="CAADRA010005121">
    <property type="protein sequence ID" value="VFT85231.1"/>
    <property type="molecule type" value="Genomic_DNA"/>
</dbReference>
<protein>
    <submittedName>
        <fullName evidence="3">Aste57867_8344 protein</fullName>
    </submittedName>
</protein>
<keyword evidence="4" id="KW-1185">Reference proteome</keyword>
<proteinExistence type="predicted"/>
<evidence type="ECO:0000256" key="1">
    <source>
        <dbReference type="SAM" id="SignalP"/>
    </source>
</evidence>
<gene>
    <name evidence="3" type="primary">Aste57867_8344</name>
    <name evidence="2" type="ORF">As57867_008312</name>
    <name evidence="3" type="ORF">ASTE57867_8344</name>
</gene>
<feature type="chain" id="PRO_5036116081" evidence="1">
    <location>
        <begin position="24"/>
        <end position="439"/>
    </location>
</feature>
<dbReference type="EMBL" id="VJMH01005100">
    <property type="protein sequence ID" value="KAF0701156.1"/>
    <property type="molecule type" value="Genomic_DNA"/>
</dbReference>
<evidence type="ECO:0000313" key="4">
    <source>
        <dbReference type="Proteomes" id="UP000332933"/>
    </source>
</evidence>
<reference evidence="2" key="2">
    <citation type="submission" date="2019-06" db="EMBL/GenBank/DDBJ databases">
        <title>Genomics analysis of Aphanomyces spp. identifies a new class of oomycete effector associated with host adaptation.</title>
        <authorList>
            <person name="Gaulin E."/>
        </authorList>
    </citation>
    <scope>NUCLEOTIDE SEQUENCE</scope>
    <source>
        <strain evidence="2">CBS 578.67</strain>
    </source>
</reference>
<evidence type="ECO:0000313" key="2">
    <source>
        <dbReference type="EMBL" id="KAF0701156.1"/>
    </source>
</evidence>
<reference evidence="3 4" key="1">
    <citation type="submission" date="2019-03" db="EMBL/GenBank/DDBJ databases">
        <authorList>
            <person name="Gaulin E."/>
            <person name="Dumas B."/>
        </authorList>
    </citation>
    <scope>NUCLEOTIDE SEQUENCE [LARGE SCALE GENOMIC DNA]</scope>
    <source>
        <strain evidence="3">CBS 568.67</strain>
    </source>
</reference>
<organism evidence="3 4">
    <name type="scientific">Aphanomyces stellatus</name>
    <dbReference type="NCBI Taxonomy" id="120398"/>
    <lineage>
        <taxon>Eukaryota</taxon>
        <taxon>Sar</taxon>
        <taxon>Stramenopiles</taxon>
        <taxon>Oomycota</taxon>
        <taxon>Saprolegniomycetes</taxon>
        <taxon>Saprolegniales</taxon>
        <taxon>Verrucalvaceae</taxon>
        <taxon>Aphanomyces</taxon>
    </lineage>
</organism>
<evidence type="ECO:0000313" key="3">
    <source>
        <dbReference type="EMBL" id="VFT85231.1"/>
    </source>
</evidence>
<dbReference type="SUPFAM" id="SSF52047">
    <property type="entry name" value="RNI-like"/>
    <property type="match status" value="1"/>
</dbReference>
<dbReference type="Gene3D" id="3.80.10.10">
    <property type="entry name" value="Ribonuclease Inhibitor"/>
    <property type="match status" value="2"/>
</dbReference>
<dbReference type="OrthoDB" id="68839at2759"/>